<dbReference type="Proteomes" id="UP000183832">
    <property type="component" value="Unassembled WGS sequence"/>
</dbReference>
<gene>
    <name evidence="1" type="ORF">CLUMA_CG002146</name>
</gene>
<dbReference type="EMBL" id="CVRI01000006">
    <property type="protein sequence ID" value="CRK88369.1"/>
    <property type="molecule type" value="Genomic_DNA"/>
</dbReference>
<evidence type="ECO:0000313" key="1">
    <source>
        <dbReference type="EMBL" id="CRK88369.1"/>
    </source>
</evidence>
<accession>A0A1J1HQ79</accession>
<reference evidence="1 2" key="1">
    <citation type="submission" date="2015-04" db="EMBL/GenBank/DDBJ databases">
        <authorList>
            <person name="Syromyatnikov M.Y."/>
            <person name="Popov V.N."/>
        </authorList>
    </citation>
    <scope>NUCLEOTIDE SEQUENCE [LARGE SCALE GENOMIC DNA]</scope>
</reference>
<evidence type="ECO:0000313" key="2">
    <source>
        <dbReference type="Proteomes" id="UP000183832"/>
    </source>
</evidence>
<dbReference type="AlphaFoldDB" id="A0A1J1HQ79"/>
<organism evidence="1 2">
    <name type="scientific">Clunio marinus</name>
    <dbReference type="NCBI Taxonomy" id="568069"/>
    <lineage>
        <taxon>Eukaryota</taxon>
        <taxon>Metazoa</taxon>
        <taxon>Ecdysozoa</taxon>
        <taxon>Arthropoda</taxon>
        <taxon>Hexapoda</taxon>
        <taxon>Insecta</taxon>
        <taxon>Pterygota</taxon>
        <taxon>Neoptera</taxon>
        <taxon>Endopterygota</taxon>
        <taxon>Diptera</taxon>
        <taxon>Nematocera</taxon>
        <taxon>Chironomoidea</taxon>
        <taxon>Chironomidae</taxon>
        <taxon>Clunio</taxon>
    </lineage>
</organism>
<sequence length="124" mass="14743">MTIDKIFDVVDKRNNVGAVKVAYVQELYQNLSIFIEFSSNKIKLLFNGVLWLKSLHESKICSRFKYKRKRHISFQWKRISEISWILNENRLDYRRKVITNMKFVPNQKVSNTSEKGLKISSLSQ</sequence>
<name>A0A1J1HQ79_9DIPT</name>
<keyword evidence="2" id="KW-1185">Reference proteome</keyword>
<protein>
    <submittedName>
        <fullName evidence="1">CLUMA_CG002146, isoform A</fullName>
    </submittedName>
</protein>
<proteinExistence type="predicted"/>